<dbReference type="EMBL" id="FMAJ01000002">
    <property type="protein sequence ID" value="SCB57088.1"/>
    <property type="molecule type" value="Genomic_DNA"/>
</dbReference>
<evidence type="ECO:0000313" key="3">
    <source>
        <dbReference type="Proteomes" id="UP000198723"/>
    </source>
</evidence>
<name>A0A1C3XXW2_9HYPH</name>
<organism evidence="2 3">
    <name type="scientific">Rhizobium aethiopicum</name>
    <dbReference type="NCBI Taxonomy" id="1138170"/>
    <lineage>
        <taxon>Bacteria</taxon>
        <taxon>Pseudomonadati</taxon>
        <taxon>Pseudomonadota</taxon>
        <taxon>Alphaproteobacteria</taxon>
        <taxon>Hyphomicrobiales</taxon>
        <taxon>Rhizobiaceae</taxon>
        <taxon>Rhizobium/Agrobacterium group</taxon>
        <taxon>Rhizobium</taxon>
    </lineage>
</organism>
<evidence type="ECO:0000256" key="1">
    <source>
        <dbReference type="SAM" id="MobiDB-lite"/>
    </source>
</evidence>
<feature type="region of interest" description="Disordered" evidence="1">
    <location>
        <begin position="1"/>
        <end position="29"/>
    </location>
</feature>
<sequence length="58" mass="6160">MWAWHPPLSGRTEGGATRSAHPAQTTNQPDAFYTRFIRSTAISTRSGVAGASSLGQTL</sequence>
<dbReference type="AlphaFoldDB" id="A0A1C3XXW2"/>
<accession>A0A1C3XXW2</accession>
<proteinExistence type="predicted"/>
<gene>
    <name evidence="2" type="ORF">GA0061105_10275</name>
</gene>
<dbReference type="Proteomes" id="UP000198723">
    <property type="component" value="Unassembled WGS sequence"/>
</dbReference>
<evidence type="ECO:0000313" key="2">
    <source>
        <dbReference type="EMBL" id="SCB57088.1"/>
    </source>
</evidence>
<reference evidence="2 3" key="1">
    <citation type="submission" date="2016-08" db="EMBL/GenBank/DDBJ databases">
        <authorList>
            <person name="Seilhamer J.J."/>
        </authorList>
    </citation>
    <scope>NUCLEOTIDE SEQUENCE [LARGE SCALE GENOMIC DNA]</scope>
    <source>
        <strain evidence="2 3">HBR26</strain>
    </source>
</reference>
<protein>
    <submittedName>
        <fullName evidence="2">Uncharacterized protein</fullName>
    </submittedName>
</protein>